<feature type="transmembrane region" description="Helical" evidence="2">
    <location>
        <begin position="40"/>
        <end position="59"/>
    </location>
</feature>
<gene>
    <name evidence="3" type="ORF">CISIN_1g042496mg</name>
</gene>
<keyword evidence="2" id="KW-0472">Membrane</keyword>
<organism evidence="3 4">
    <name type="scientific">Citrus sinensis</name>
    <name type="common">Sweet orange</name>
    <name type="synonym">Citrus aurantium var. sinensis</name>
    <dbReference type="NCBI Taxonomy" id="2711"/>
    <lineage>
        <taxon>Eukaryota</taxon>
        <taxon>Viridiplantae</taxon>
        <taxon>Streptophyta</taxon>
        <taxon>Embryophyta</taxon>
        <taxon>Tracheophyta</taxon>
        <taxon>Spermatophyta</taxon>
        <taxon>Magnoliopsida</taxon>
        <taxon>eudicotyledons</taxon>
        <taxon>Gunneridae</taxon>
        <taxon>Pentapetalae</taxon>
        <taxon>rosids</taxon>
        <taxon>malvids</taxon>
        <taxon>Sapindales</taxon>
        <taxon>Rutaceae</taxon>
        <taxon>Aurantioideae</taxon>
        <taxon>Citrus</taxon>
    </lineage>
</organism>
<proteinExistence type="predicted"/>
<dbReference type="Proteomes" id="UP000027120">
    <property type="component" value="Unassembled WGS sequence"/>
</dbReference>
<feature type="compositionally biased region" description="Basic and acidic residues" evidence="1">
    <location>
        <begin position="1"/>
        <end position="14"/>
    </location>
</feature>
<keyword evidence="2" id="KW-1133">Transmembrane helix</keyword>
<dbReference type="Gene3D" id="1.20.1250.20">
    <property type="entry name" value="MFS general substrate transporter like domains"/>
    <property type="match status" value="1"/>
</dbReference>
<dbReference type="AlphaFoldDB" id="A0A067DPU1"/>
<reference evidence="3 4" key="1">
    <citation type="submission" date="2014-04" db="EMBL/GenBank/DDBJ databases">
        <authorList>
            <consortium name="International Citrus Genome Consortium"/>
            <person name="Gmitter F."/>
            <person name="Chen C."/>
            <person name="Farmerie W."/>
            <person name="Harkins T."/>
            <person name="Desany B."/>
            <person name="Mohiuddin M."/>
            <person name="Kodira C."/>
            <person name="Borodovsky M."/>
            <person name="Lomsadze A."/>
            <person name="Burns P."/>
            <person name="Jenkins J."/>
            <person name="Prochnik S."/>
            <person name="Shu S."/>
            <person name="Chapman J."/>
            <person name="Pitluck S."/>
            <person name="Schmutz J."/>
            <person name="Rokhsar D."/>
        </authorList>
    </citation>
    <scope>NUCLEOTIDE SEQUENCE</scope>
</reference>
<evidence type="ECO:0000313" key="4">
    <source>
        <dbReference type="Proteomes" id="UP000027120"/>
    </source>
</evidence>
<dbReference type="SMR" id="A0A067DPU1"/>
<evidence type="ECO:0000256" key="2">
    <source>
        <dbReference type="SAM" id="Phobius"/>
    </source>
</evidence>
<name>A0A067DPU1_CITSI</name>
<sequence>MERPEERLKLEERLIPSSSLADEIGDGSGMQESDSSATPAVVLGALVAVRGVAFVTFLVPATKGRTLEEIQASITKLSGR</sequence>
<accession>A0A067DPU1</accession>
<protein>
    <submittedName>
        <fullName evidence="3">Uncharacterized protein</fullName>
    </submittedName>
</protein>
<keyword evidence="2" id="KW-0812">Transmembrane</keyword>
<keyword evidence="4" id="KW-1185">Reference proteome</keyword>
<feature type="region of interest" description="Disordered" evidence="1">
    <location>
        <begin position="1"/>
        <end position="35"/>
    </location>
</feature>
<evidence type="ECO:0000256" key="1">
    <source>
        <dbReference type="SAM" id="MobiDB-lite"/>
    </source>
</evidence>
<dbReference type="InterPro" id="IPR036259">
    <property type="entry name" value="MFS_trans_sf"/>
</dbReference>
<dbReference type="EMBL" id="KK785279">
    <property type="protein sequence ID" value="KDO44999.1"/>
    <property type="molecule type" value="Genomic_DNA"/>
</dbReference>
<evidence type="ECO:0000313" key="3">
    <source>
        <dbReference type="EMBL" id="KDO44999.1"/>
    </source>
</evidence>